<feature type="compositionally biased region" description="Low complexity" evidence="2">
    <location>
        <begin position="1"/>
        <end position="11"/>
    </location>
</feature>
<feature type="compositionally biased region" description="Polar residues" evidence="2">
    <location>
        <begin position="378"/>
        <end position="411"/>
    </location>
</feature>
<dbReference type="InterPro" id="IPR020471">
    <property type="entry name" value="AKR"/>
</dbReference>
<feature type="coiled-coil region" evidence="1">
    <location>
        <begin position="485"/>
        <end position="519"/>
    </location>
</feature>
<proteinExistence type="predicted"/>
<reference evidence="4" key="2">
    <citation type="journal article" date="2019" name="IMA Fungus">
        <title>Genome sequencing and comparison of five Tilletia species to identify candidate genes for the detection of regulated species infecting wheat.</title>
        <authorList>
            <person name="Nguyen H.D.T."/>
            <person name="Sultana T."/>
            <person name="Kesanakurti P."/>
            <person name="Hambleton S."/>
        </authorList>
    </citation>
    <scope>NUCLEOTIDE SEQUENCE</scope>
    <source>
        <strain evidence="4">DAOMC 236426</strain>
    </source>
</reference>
<organism evidence="4 5">
    <name type="scientific">Tilletia controversa</name>
    <name type="common">dwarf bunt fungus</name>
    <dbReference type="NCBI Taxonomy" id="13291"/>
    <lineage>
        <taxon>Eukaryota</taxon>
        <taxon>Fungi</taxon>
        <taxon>Dikarya</taxon>
        <taxon>Basidiomycota</taxon>
        <taxon>Ustilaginomycotina</taxon>
        <taxon>Exobasidiomycetes</taxon>
        <taxon>Tilletiales</taxon>
        <taxon>Tilletiaceae</taxon>
        <taxon>Tilletia</taxon>
    </lineage>
</organism>
<sequence length="782" mass="84653">MPLVPSRDPSPSRFPPLPELCDLPDTRPVNGRAPWPAHVQASSRTRDAGDSTEDDAPLLPFSAMSPLVFGGGAFGEGMYNSDELIASAEPLKAIRLAMRYGINAIDTSPYYHPSEFILGRVLKALRPEFARHTYFLLTKCGRYGPEKHHFDYSPERVRRSILHSCDVLGTRYLDVAMMHDVEFVAEQVGQSHGAGMDAAKAPSNVKIQSALGIDPASAATVRGPGDLKVLAALKELFKLKDEGIVRAVGISGYPLPVLLRIARLAATAPEGPKRPLDVILSYSNHTLHSDILPEYMALFSEQPNGTILNKPGKRESSQTLPRASEPAIASTGGLLQVPSLKGNDLEVDKDPPFLSLPETQHLFARRASFIGRNALWDTSSDSGLDPSMQSSYEASDSGPTPVLSPSESSPADSPVISPHSGRSPLFAPMNVPSPAGRVEMTSGSTNQSGLIPWHPPLILNGSPFSMGLLTSRGPPAWHPAKPELRVACEKSARALKDRNQELVEELNGMRKARRRSRNASYTSLASLNASPDPASSDALKSHAVRLGLAQIAEEEAMWRRAEAQTDIEASVLLPADRFARAALAYGLRGAEVPSRANRCWADAAVASVGGDKSADLFDYERPEPLLRTLTGLSTEAQINDAIETFRILDAGRRAYPDSVTSASTSTSAALFAVPDVLSFGMHAKTMVADIQAKLEALALSMQAGTERSRADAELREVEEDEGEEGETGDGRSLTSSSPVLRAEDVEQQRYLRAFAQHCADEKLVLELMRERDVRRWSWASPV</sequence>
<feature type="region of interest" description="Disordered" evidence="2">
    <location>
        <begin position="378"/>
        <end position="445"/>
    </location>
</feature>
<dbReference type="InterPro" id="IPR023210">
    <property type="entry name" value="NADP_OxRdtase_dom"/>
</dbReference>
<reference evidence="4" key="1">
    <citation type="submission" date="2016-04" db="EMBL/GenBank/DDBJ databases">
        <authorList>
            <person name="Nguyen H.D."/>
            <person name="Samba Siva P."/>
            <person name="Cullis J."/>
            <person name="Levesque C.A."/>
            <person name="Hambleton S."/>
        </authorList>
    </citation>
    <scope>NUCLEOTIDE SEQUENCE</scope>
    <source>
        <strain evidence="4">DAOMC 236426</strain>
    </source>
</reference>
<dbReference type="PANTHER" id="PTHR42686">
    <property type="entry name" value="GH17980P-RELATED"/>
    <property type="match status" value="1"/>
</dbReference>
<feature type="region of interest" description="Disordered" evidence="2">
    <location>
        <begin position="708"/>
        <end position="739"/>
    </location>
</feature>
<dbReference type="GO" id="GO:0005829">
    <property type="term" value="C:cytosol"/>
    <property type="evidence" value="ECO:0007669"/>
    <property type="project" value="TreeGrafter"/>
</dbReference>
<evidence type="ECO:0000256" key="1">
    <source>
        <dbReference type="SAM" id="Coils"/>
    </source>
</evidence>
<dbReference type="PANTHER" id="PTHR42686:SF1">
    <property type="entry name" value="GH17980P-RELATED"/>
    <property type="match status" value="1"/>
</dbReference>
<dbReference type="GO" id="GO:0016491">
    <property type="term" value="F:oxidoreductase activity"/>
    <property type="evidence" value="ECO:0007669"/>
    <property type="project" value="InterPro"/>
</dbReference>
<dbReference type="Proteomes" id="UP000077684">
    <property type="component" value="Unassembled WGS sequence"/>
</dbReference>
<evidence type="ECO:0000259" key="3">
    <source>
        <dbReference type="Pfam" id="PF00248"/>
    </source>
</evidence>
<dbReference type="InterPro" id="IPR036812">
    <property type="entry name" value="NAD(P)_OxRdtase_dom_sf"/>
</dbReference>
<feature type="domain" description="NADP-dependent oxidoreductase" evidence="3">
    <location>
        <begin position="66"/>
        <end position="261"/>
    </location>
</feature>
<dbReference type="AlphaFoldDB" id="A0A8X7MTS8"/>
<dbReference type="Pfam" id="PF00248">
    <property type="entry name" value="Aldo_ket_red"/>
    <property type="match status" value="1"/>
</dbReference>
<accession>A0A8X7MTS8</accession>
<comment type="caution">
    <text evidence="4">The sequence shown here is derived from an EMBL/GenBank/DDBJ whole genome shotgun (WGS) entry which is preliminary data.</text>
</comment>
<keyword evidence="1" id="KW-0175">Coiled coil</keyword>
<gene>
    <name evidence="4" type="ORF">A4X06_0g4299</name>
</gene>
<evidence type="ECO:0000256" key="2">
    <source>
        <dbReference type="SAM" id="MobiDB-lite"/>
    </source>
</evidence>
<name>A0A8X7MTS8_9BASI</name>
<feature type="region of interest" description="Disordered" evidence="2">
    <location>
        <begin position="306"/>
        <end position="328"/>
    </location>
</feature>
<dbReference type="SUPFAM" id="SSF51430">
    <property type="entry name" value="NAD(P)-linked oxidoreductase"/>
    <property type="match status" value="1"/>
</dbReference>
<dbReference type="Gene3D" id="3.20.20.100">
    <property type="entry name" value="NADP-dependent oxidoreductase domain"/>
    <property type="match status" value="1"/>
</dbReference>
<keyword evidence="5" id="KW-1185">Reference proteome</keyword>
<evidence type="ECO:0000313" key="4">
    <source>
        <dbReference type="EMBL" id="KAE8247643.1"/>
    </source>
</evidence>
<evidence type="ECO:0000313" key="5">
    <source>
        <dbReference type="Proteomes" id="UP000077684"/>
    </source>
</evidence>
<feature type="compositionally biased region" description="Acidic residues" evidence="2">
    <location>
        <begin position="716"/>
        <end position="727"/>
    </location>
</feature>
<dbReference type="EMBL" id="LWDE02000444">
    <property type="protein sequence ID" value="KAE8247643.1"/>
    <property type="molecule type" value="Genomic_DNA"/>
</dbReference>
<feature type="region of interest" description="Disordered" evidence="2">
    <location>
        <begin position="1"/>
        <end position="56"/>
    </location>
</feature>
<protein>
    <recommendedName>
        <fullName evidence="3">NADP-dependent oxidoreductase domain-containing protein</fullName>
    </recommendedName>
</protein>